<accession>A0ABX8CN64</accession>
<dbReference type="RefSeq" id="WP_213557479.1">
    <property type="nucleotide sequence ID" value="NZ_JBHXAJ010000002.1"/>
</dbReference>
<evidence type="ECO:0000313" key="5">
    <source>
        <dbReference type="Proteomes" id="UP000683310"/>
    </source>
</evidence>
<proteinExistence type="predicted"/>
<dbReference type="InterPro" id="IPR018060">
    <property type="entry name" value="HTH_AraC"/>
</dbReference>
<evidence type="ECO:0000259" key="3">
    <source>
        <dbReference type="PROSITE" id="PS01124"/>
    </source>
</evidence>
<dbReference type="InterPro" id="IPR029062">
    <property type="entry name" value="Class_I_gatase-like"/>
</dbReference>
<dbReference type="SMART" id="SM00342">
    <property type="entry name" value="HTH_ARAC"/>
    <property type="match status" value="1"/>
</dbReference>
<dbReference type="PANTHER" id="PTHR43130">
    <property type="entry name" value="ARAC-FAMILY TRANSCRIPTIONAL REGULATOR"/>
    <property type="match status" value="1"/>
</dbReference>
<dbReference type="EMBL" id="CP074371">
    <property type="protein sequence ID" value="QVI21377.1"/>
    <property type="molecule type" value="Genomic_DNA"/>
</dbReference>
<dbReference type="InterPro" id="IPR002818">
    <property type="entry name" value="DJ-1/PfpI"/>
</dbReference>
<dbReference type="SUPFAM" id="SSF46689">
    <property type="entry name" value="Homeodomain-like"/>
    <property type="match status" value="2"/>
</dbReference>
<keyword evidence="2" id="KW-0804">Transcription</keyword>
<feature type="domain" description="HTH araC/xylS-type" evidence="3">
    <location>
        <begin position="222"/>
        <end position="319"/>
    </location>
</feature>
<keyword evidence="1" id="KW-0805">Transcription regulation</keyword>
<gene>
    <name evidence="4" type="ORF">KHQ06_36360</name>
</gene>
<organism evidence="4 5">
    <name type="scientific">Nocardia tengchongensis</name>
    <dbReference type="NCBI Taxonomy" id="2055889"/>
    <lineage>
        <taxon>Bacteria</taxon>
        <taxon>Bacillati</taxon>
        <taxon>Actinomycetota</taxon>
        <taxon>Actinomycetes</taxon>
        <taxon>Mycobacteriales</taxon>
        <taxon>Nocardiaceae</taxon>
        <taxon>Nocardia</taxon>
    </lineage>
</organism>
<reference evidence="4 5" key="1">
    <citation type="submission" date="2021-04" db="EMBL/GenBank/DDBJ databases">
        <title>Nocardia tengchongensis.</title>
        <authorList>
            <person name="Zhuang k."/>
            <person name="Ran Y."/>
            <person name="Li W."/>
        </authorList>
    </citation>
    <scope>NUCLEOTIDE SEQUENCE [LARGE SCALE GENOMIC DNA]</scope>
    <source>
        <strain evidence="4 5">CFH S0057</strain>
    </source>
</reference>
<dbReference type="Gene3D" id="3.40.50.880">
    <property type="match status" value="1"/>
</dbReference>
<sequence length="340" mass="36055">MSSISSESARRRVGILVFDGVKMLDFVGPAEVFVEANQAVNGYEVVLLSADGQDVQTSIGARVAVGGAAAEAGRFDTVVIPGSELPASVFVTPEVLAAARHLSAHTRRLVSICSGTAVLAELGLLDGRRVTTHWKYAPDLARKFPAVEVEPDAIFVRDGNLYSSAGVAAGVDLALALVEEDHGADVARRAAQLLVVYMQRAGGQSQFSASLTGPLPRSPLVRTVVDLICANPAFPHTVQTLAAHARVSVRHLTRLFRSELEHSPAEYVAFIRFGVARDMLHAGCSVTEAAMGAGFGSSEALRRAFIARLGISPRKYQQRFRTTGSAKWSALPEPAIAAVS</sequence>
<dbReference type="Pfam" id="PF01965">
    <property type="entry name" value="DJ-1_PfpI"/>
    <property type="match status" value="1"/>
</dbReference>
<evidence type="ECO:0000256" key="1">
    <source>
        <dbReference type="ARBA" id="ARBA00023015"/>
    </source>
</evidence>
<dbReference type="PANTHER" id="PTHR43130:SF3">
    <property type="entry name" value="HTH-TYPE TRANSCRIPTIONAL REGULATOR RV1931C"/>
    <property type="match status" value="1"/>
</dbReference>
<dbReference type="PROSITE" id="PS01124">
    <property type="entry name" value="HTH_ARAC_FAMILY_2"/>
    <property type="match status" value="1"/>
</dbReference>
<keyword evidence="5" id="KW-1185">Reference proteome</keyword>
<dbReference type="InterPro" id="IPR009057">
    <property type="entry name" value="Homeodomain-like_sf"/>
</dbReference>
<dbReference type="Gene3D" id="1.10.10.60">
    <property type="entry name" value="Homeodomain-like"/>
    <property type="match status" value="1"/>
</dbReference>
<dbReference type="CDD" id="cd03137">
    <property type="entry name" value="GATase1_AraC_1"/>
    <property type="match status" value="1"/>
</dbReference>
<name>A0ABX8CN64_9NOCA</name>
<evidence type="ECO:0000256" key="2">
    <source>
        <dbReference type="ARBA" id="ARBA00023163"/>
    </source>
</evidence>
<evidence type="ECO:0000313" key="4">
    <source>
        <dbReference type="EMBL" id="QVI21377.1"/>
    </source>
</evidence>
<dbReference type="InterPro" id="IPR052158">
    <property type="entry name" value="INH-QAR"/>
</dbReference>
<protein>
    <submittedName>
        <fullName evidence="4">DJ-1/PfpI family protein</fullName>
    </submittedName>
</protein>
<dbReference type="Proteomes" id="UP000683310">
    <property type="component" value="Chromosome"/>
</dbReference>
<dbReference type="Pfam" id="PF12833">
    <property type="entry name" value="HTH_18"/>
    <property type="match status" value="1"/>
</dbReference>
<dbReference type="SUPFAM" id="SSF52317">
    <property type="entry name" value="Class I glutamine amidotransferase-like"/>
    <property type="match status" value="1"/>
</dbReference>